<organism evidence="2 3">
    <name type="scientific">Microtus ochrogaster</name>
    <name type="common">Prairie vole</name>
    <dbReference type="NCBI Taxonomy" id="79684"/>
    <lineage>
        <taxon>Eukaryota</taxon>
        <taxon>Metazoa</taxon>
        <taxon>Chordata</taxon>
        <taxon>Craniata</taxon>
        <taxon>Vertebrata</taxon>
        <taxon>Euteleostomi</taxon>
        <taxon>Mammalia</taxon>
        <taxon>Eutheria</taxon>
        <taxon>Euarchontoglires</taxon>
        <taxon>Glires</taxon>
        <taxon>Rodentia</taxon>
        <taxon>Myomorpha</taxon>
        <taxon>Muroidea</taxon>
        <taxon>Cricetidae</taxon>
        <taxon>Arvicolinae</taxon>
        <taxon>Microtus</taxon>
    </lineage>
</organism>
<dbReference type="Proteomes" id="UP000694915">
    <property type="component" value="Chromosome 4"/>
</dbReference>
<evidence type="ECO:0000313" key="2">
    <source>
        <dbReference type="Proteomes" id="UP000694915"/>
    </source>
</evidence>
<feature type="region of interest" description="Disordered" evidence="1">
    <location>
        <begin position="1"/>
        <end position="85"/>
    </location>
</feature>
<protein>
    <submittedName>
        <fullName evidence="3">Spermatogenesis-associated protein 33 isoform X1</fullName>
    </submittedName>
</protein>
<keyword evidence="2" id="KW-1185">Reference proteome</keyword>
<name>A0ABM0KGE5_MICOH</name>
<dbReference type="Pfam" id="PF15382">
    <property type="entry name" value="DUF4609"/>
    <property type="match status" value="1"/>
</dbReference>
<accession>A0ABM0KGE5</accession>
<dbReference type="PANTHER" id="PTHR38649">
    <property type="entry name" value="SPERMATOGENESIS-ASSOCIATED PROTEIN 33"/>
    <property type="match status" value="1"/>
</dbReference>
<sequence>MGQSKSKPREKTVEEEKMVPTNFVAKSKEKVMEKESKQLDKEALNQPADSLLFAAGTSKHSRPSSSSEDKSDTKQKSSKKRNVIPQIIITQASNETLISYGLPENEEQRTIHEQADWGPYYRHRSPSTIAAYEGHNPE</sequence>
<feature type="compositionally biased region" description="Basic and acidic residues" evidence="1">
    <location>
        <begin position="7"/>
        <end position="18"/>
    </location>
</feature>
<feature type="region of interest" description="Disordered" evidence="1">
    <location>
        <begin position="119"/>
        <end position="138"/>
    </location>
</feature>
<proteinExistence type="predicted"/>
<dbReference type="RefSeq" id="XP_005345881.1">
    <property type="nucleotide sequence ID" value="XM_005345824.3"/>
</dbReference>
<evidence type="ECO:0000313" key="3">
    <source>
        <dbReference type="RefSeq" id="XP_005345881.1"/>
    </source>
</evidence>
<dbReference type="PANTHER" id="PTHR38649:SF1">
    <property type="entry name" value="SPERMATOGENESIS-ASSOCIATED PROTEIN 33"/>
    <property type="match status" value="1"/>
</dbReference>
<evidence type="ECO:0000256" key="1">
    <source>
        <dbReference type="SAM" id="MobiDB-lite"/>
    </source>
</evidence>
<reference evidence="3" key="1">
    <citation type="submission" date="2025-08" db="UniProtKB">
        <authorList>
            <consortium name="RefSeq"/>
        </authorList>
    </citation>
    <scope>IDENTIFICATION</scope>
</reference>
<dbReference type="GeneID" id="101986419"/>
<dbReference type="InterPro" id="IPR027930">
    <property type="entry name" value="DUF4609"/>
</dbReference>
<gene>
    <name evidence="3" type="primary">Spata33</name>
</gene>
<feature type="compositionally biased region" description="Basic and acidic residues" evidence="1">
    <location>
        <begin position="26"/>
        <end position="43"/>
    </location>
</feature>